<dbReference type="AlphaFoldDB" id="A0A1R1PFG3"/>
<sequence>MEHPNLVYKIVDTNLINLQIAEQPLSQLDAKDGFIHLSTARQTQNTLLRYFQAHSQVTVLKIDLHAVRDQVKWEQVNLVDSDGNHVVEDFPHIYGPLRTEYISEVAFVHKVVDKKDNSSRWIFPTNFLM</sequence>
<dbReference type="Pfam" id="PF06108">
    <property type="entry name" value="DUF952"/>
    <property type="match status" value="1"/>
</dbReference>
<name>A0A1R1PFG3_ZANCU</name>
<comment type="caution">
    <text evidence="1">The sequence shown here is derived from an EMBL/GenBank/DDBJ whole genome shotgun (WGS) entry which is preliminary data.</text>
</comment>
<protein>
    <recommendedName>
        <fullName evidence="3">DUF952 domain-containing protein</fullName>
    </recommendedName>
</protein>
<dbReference type="EMBL" id="LSSK01001491">
    <property type="protein sequence ID" value="OMH79602.1"/>
    <property type="molecule type" value="Genomic_DNA"/>
</dbReference>
<evidence type="ECO:0000313" key="1">
    <source>
        <dbReference type="EMBL" id="OMH79602.1"/>
    </source>
</evidence>
<dbReference type="OrthoDB" id="3335358at2759"/>
<keyword evidence="2" id="KW-1185">Reference proteome</keyword>
<accession>A0A1R1PFG3</accession>
<dbReference type="SUPFAM" id="SSF56399">
    <property type="entry name" value="ADP-ribosylation"/>
    <property type="match status" value="1"/>
</dbReference>
<organism evidence="1 2">
    <name type="scientific">Zancudomyces culisetae</name>
    <name type="common">Gut fungus</name>
    <name type="synonym">Smittium culisetae</name>
    <dbReference type="NCBI Taxonomy" id="1213189"/>
    <lineage>
        <taxon>Eukaryota</taxon>
        <taxon>Fungi</taxon>
        <taxon>Fungi incertae sedis</taxon>
        <taxon>Zoopagomycota</taxon>
        <taxon>Kickxellomycotina</taxon>
        <taxon>Harpellomycetes</taxon>
        <taxon>Harpellales</taxon>
        <taxon>Legeriomycetaceae</taxon>
        <taxon>Zancudomyces</taxon>
    </lineage>
</organism>
<dbReference type="PANTHER" id="PTHR34129:SF1">
    <property type="entry name" value="DUF952 DOMAIN-CONTAINING PROTEIN"/>
    <property type="match status" value="1"/>
</dbReference>
<reference evidence="2" key="1">
    <citation type="submission" date="2017-01" db="EMBL/GenBank/DDBJ databases">
        <authorList>
            <person name="Wang Y."/>
            <person name="White M."/>
            <person name="Kvist S."/>
            <person name="Moncalvo J.-M."/>
        </authorList>
    </citation>
    <scope>NUCLEOTIDE SEQUENCE [LARGE SCALE GENOMIC DNA]</scope>
    <source>
        <strain evidence="2">COL-18-3</strain>
    </source>
</reference>
<evidence type="ECO:0008006" key="3">
    <source>
        <dbReference type="Google" id="ProtNLM"/>
    </source>
</evidence>
<dbReference type="Proteomes" id="UP000188320">
    <property type="component" value="Unassembled WGS sequence"/>
</dbReference>
<dbReference type="Gene3D" id="3.20.170.20">
    <property type="entry name" value="Protein of unknown function DUF952"/>
    <property type="match status" value="1"/>
</dbReference>
<gene>
    <name evidence="1" type="ORF">AX774_g6981</name>
</gene>
<proteinExistence type="predicted"/>
<evidence type="ECO:0000313" key="2">
    <source>
        <dbReference type="Proteomes" id="UP000188320"/>
    </source>
</evidence>
<dbReference type="PANTHER" id="PTHR34129">
    <property type="entry name" value="BLR1139 PROTEIN"/>
    <property type="match status" value="1"/>
</dbReference>
<dbReference type="InterPro" id="IPR009297">
    <property type="entry name" value="DUF952"/>
</dbReference>